<dbReference type="Proteomes" id="UP000187735">
    <property type="component" value="Chromosome"/>
</dbReference>
<organism evidence="1 2">
    <name type="scientific">Fuerstiella marisgermanici</name>
    <dbReference type="NCBI Taxonomy" id="1891926"/>
    <lineage>
        <taxon>Bacteria</taxon>
        <taxon>Pseudomonadati</taxon>
        <taxon>Planctomycetota</taxon>
        <taxon>Planctomycetia</taxon>
        <taxon>Planctomycetales</taxon>
        <taxon>Planctomycetaceae</taxon>
        <taxon>Fuerstiella</taxon>
    </lineage>
</organism>
<proteinExistence type="predicted"/>
<dbReference type="KEGG" id="fmr:Fuma_04150"/>
<accession>A0A1P8WKF0</accession>
<gene>
    <name evidence="1" type="ORF">Fuma_04150</name>
</gene>
<dbReference type="EMBL" id="CP017641">
    <property type="protein sequence ID" value="APZ94518.1"/>
    <property type="molecule type" value="Genomic_DNA"/>
</dbReference>
<name>A0A1P8WKF0_9PLAN</name>
<keyword evidence="2" id="KW-1185">Reference proteome</keyword>
<dbReference type="RefSeq" id="WP_218922224.1">
    <property type="nucleotide sequence ID" value="NZ_CP017641.1"/>
</dbReference>
<evidence type="ECO:0000313" key="2">
    <source>
        <dbReference type="Proteomes" id="UP000187735"/>
    </source>
</evidence>
<reference evidence="1 2" key="1">
    <citation type="journal article" date="2016" name="Front. Microbiol.">
        <title>Fuerstia marisgermanicae gen. nov., sp. nov., an Unusual Member of the Phylum Planctomycetes from the German Wadden Sea.</title>
        <authorList>
            <person name="Kohn T."/>
            <person name="Heuer A."/>
            <person name="Jogler M."/>
            <person name="Vollmers J."/>
            <person name="Boedeker C."/>
            <person name="Bunk B."/>
            <person name="Rast P."/>
            <person name="Borchert D."/>
            <person name="Glockner I."/>
            <person name="Freese H.M."/>
            <person name="Klenk H.P."/>
            <person name="Overmann J."/>
            <person name="Kaster A.K."/>
            <person name="Rohde M."/>
            <person name="Wiegand S."/>
            <person name="Jogler C."/>
        </authorList>
    </citation>
    <scope>NUCLEOTIDE SEQUENCE [LARGE SCALE GENOMIC DNA]</scope>
    <source>
        <strain evidence="1 2">NH11</strain>
    </source>
</reference>
<dbReference type="AlphaFoldDB" id="A0A1P8WKF0"/>
<protein>
    <submittedName>
        <fullName evidence="1">Uncharacterized protein</fullName>
    </submittedName>
</protein>
<evidence type="ECO:0000313" key="1">
    <source>
        <dbReference type="EMBL" id="APZ94518.1"/>
    </source>
</evidence>
<sequence length="117" mass="13546">MNQHTDLRIHLKLQPEAAAKLIEFQDELHSRLQAAFSDWLVDDPDNLRIVTCHPVIDDEIQITWHIDDVHEVRSDLTDDQAWTVLQDIKRHHDAGIGINWHVIENAAERLYGESPDA</sequence>